<evidence type="ECO:0000313" key="3">
    <source>
        <dbReference type="Proteomes" id="UP000295345"/>
    </source>
</evidence>
<dbReference type="GO" id="GO:0005737">
    <property type="term" value="C:cytoplasm"/>
    <property type="evidence" value="ECO:0007669"/>
    <property type="project" value="TreeGrafter"/>
</dbReference>
<accession>A0A4R4S8S2</accession>
<reference evidence="2 3" key="1">
    <citation type="submission" date="2019-03" db="EMBL/GenBank/DDBJ databases">
        <title>Draft genome sequences of novel Actinobacteria.</title>
        <authorList>
            <person name="Sahin N."/>
            <person name="Ay H."/>
            <person name="Saygin H."/>
        </authorList>
    </citation>
    <scope>NUCLEOTIDE SEQUENCE [LARGE SCALE GENOMIC DNA]</scope>
    <source>
        <strain evidence="2 3">DSM 41900</strain>
    </source>
</reference>
<dbReference type="GO" id="GO:0043041">
    <property type="term" value="P:amino acid activation for nonribosomal peptide biosynthetic process"/>
    <property type="evidence" value="ECO:0007669"/>
    <property type="project" value="TreeGrafter"/>
</dbReference>
<dbReference type="InterPro" id="IPR023213">
    <property type="entry name" value="CAT-like_dom_sf"/>
</dbReference>
<name>A0A4R4S8S2_9ACTN</name>
<evidence type="ECO:0000313" key="2">
    <source>
        <dbReference type="EMBL" id="TDC59281.1"/>
    </source>
</evidence>
<dbReference type="GO" id="GO:0031177">
    <property type="term" value="F:phosphopantetheine binding"/>
    <property type="evidence" value="ECO:0007669"/>
    <property type="project" value="TreeGrafter"/>
</dbReference>
<dbReference type="AlphaFoldDB" id="A0A4R4S8S2"/>
<feature type="non-terminal residue" evidence="2">
    <location>
        <position position="236"/>
    </location>
</feature>
<evidence type="ECO:0000259" key="1">
    <source>
        <dbReference type="Pfam" id="PF00668"/>
    </source>
</evidence>
<dbReference type="PANTHER" id="PTHR45527:SF1">
    <property type="entry name" value="FATTY ACID SYNTHASE"/>
    <property type="match status" value="1"/>
</dbReference>
<feature type="non-terminal residue" evidence="2">
    <location>
        <position position="1"/>
    </location>
</feature>
<dbReference type="EMBL" id="SMKI01000906">
    <property type="protein sequence ID" value="TDC59281.1"/>
    <property type="molecule type" value="Genomic_DNA"/>
</dbReference>
<dbReference type="Pfam" id="PF00668">
    <property type="entry name" value="Condensation"/>
    <property type="match status" value="1"/>
</dbReference>
<organism evidence="2 3">
    <name type="scientific">Streptomyces hainanensis</name>
    <dbReference type="NCBI Taxonomy" id="402648"/>
    <lineage>
        <taxon>Bacteria</taxon>
        <taxon>Bacillati</taxon>
        <taxon>Actinomycetota</taxon>
        <taxon>Actinomycetes</taxon>
        <taxon>Kitasatosporales</taxon>
        <taxon>Streptomycetaceae</taxon>
        <taxon>Streptomyces</taxon>
    </lineage>
</organism>
<comment type="caution">
    <text evidence="2">The sequence shown here is derived from an EMBL/GenBank/DDBJ whole genome shotgun (WGS) entry which is preliminary data.</text>
</comment>
<dbReference type="SUPFAM" id="SSF52777">
    <property type="entry name" value="CoA-dependent acyltransferases"/>
    <property type="match status" value="2"/>
</dbReference>
<dbReference type="Gene3D" id="3.30.559.10">
    <property type="entry name" value="Chloramphenicol acetyltransferase-like domain"/>
    <property type="match status" value="1"/>
</dbReference>
<sequence length="236" mass="25748">PPVQQELPPALRLPVEFESLPSPDLVADRVADERARRFEPWAWPLLRLRVLTTAPEEHTLLVHAHHLIGDGYSAALLGRELLASYDRFADQAGHADQAEPPPPRATFRQYVTLLEHQDPGRAPFRAPFRDPVADAWRARHDAPYQRPEPGPGGGGFGSAGVTLDAGLTGRLRRLAATVGATTYAPVLTAYYRALAALTGRRDLVLGLAVTGRDHRLPDIDRLFGPLATAVPLRPAV</sequence>
<dbReference type="PANTHER" id="PTHR45527">
    <property type="entry name" value="NONRIBOSOMAL PEPTIDE SYNTHETASE"/>
    <property type="match status" value="1"/>
</dbReference>
<gene>
    <name evidence="2" type="ORF">E1283_36745</name>
</gene>
<proteinExistence type="predicted"/>
<dbReference type="GO" id="GO:0008610">
    <property type="term" value="P:lipid biosynthetic process"/>
    <property type="evidence" value="ECO:0007669"/>
    <property type="project" value="UniProtKB-ARBA"/>
</dbReference>
<dbReference type="GO" id="GO:0003824">
    <property type="term" value="F:catalytic activity"/>
    <property type="evidence" value="ECO:0007669"/>
    <property type="project" value="InterPro"/>
</dbReference>
<feature type="domain" description="Condensation" evidence="1">
    <location>
        <begin position="37"/>
        <end position="233"/>
    </location>
</feature>
<protein>
    <recommendedName>
        <fullName evidence="1">Condensation domain-containing protein</fullName>
    </recommendedName>
</protein>
<dbReference type="RefSeq" id="WP_243745364.1">
    <property type="nucleotide sequence ID" value="NZ_SMKI01000906.1"/>
</dbReference>
<dbReference type="InterPro" id="IPR001242">
    <property type="entry name" value="Condensation_dom"/>
</dbReference>
<dbReference type="Gene3D" id="3.30.559.30">
    <property type="entry name" value="Nonribosomal peptide synthetase, condensation domain"/>
    <property type="match status" value="1"/>
</dbReference>
<keyword evidence="3" id="KW-1185">Reference proteome</keyword>
<dbReference type="GO" id="GO:0044550">
    <property type="term" value="P:secondary metabolite biosynthetic process"/>
    <property type="evidence" value="ECO:0007669"/>
    <property type="project" value="TreeGrafter"/>
</dbReference>
<dbReference type="Proteomes" id="UP000295345">
    <property type="component" value="Unassembled WGS sequence"/>
</dbReference>